<dbReference type="Proteomes" id="UP000754710">
    <property type="component" value="Unassembled WGS sequence"/>
</dbReference>
<dbReference type="Gene3D" id="1.10.3300.10">
    <property type="entry name" value="Jann2411-like domain"/>
    <property type="match status" value="1"/>
</dbReference>
<dbReference type="InterPro" id="IPR010852">
    <property type="entry name" value="ABATE"/>
</dbReference>
<comment type="caution">
    <text evidence="2">The sequence shown here is derived from an EMBL/GenBank/DDBJ whole genome shotgun (WGS) entry which is preliminary data.</text>
</comment>
<dbReference type="Pfam" id="PF11706">
    <property type="entry name" value="zf-CGNR"/>
    <property type="match status" value="1"/>
</dbReference>
<keyword evidence="3" id="KW-1185">Reference proteome</keyword>
<sequence length="181" mass="19741">MRATVDTMPLATLVDLVNGWGSRPRLEAGEQGDPYPPASDVSGRMGFLEPAVRWDERTLVDVADRLHPVFAAADADERRALVNDILTSVAVRPCVRRDGDAFRESWLVEDSRDAVLAAAAVALRDHVAQASGQRMGTCGGTDCADVYVDGSPTGRRRFCSLTCQNRTRAATFRRRHRNASG</sequence>
<evidence type="ECO:0000313" key="2">
    <source>
        <dbReference type="EMBL" id="MBY9074443.1"/>
    </source>
</evidence>
<dbReference type="InterPro" id="IPR021005">
    <property type="entry name" value="Znf_CGNR"/>
</dbReference>
<protein>
    <submittedName>
        <fullName evidence="2">CGNR zinc finger domain-containing protein</fullName>
    </submittedName>
</protein>
<proteinExistence type="predicted"/>
<dbReference type="EMBL" id="JAIEZQ010000001">
    <property type="protein sequence ID" value="MBY9074443.1"/>
    <property type="molecule type" value="Genomic_DNA"/>
</dbReference>
<dbReference type="RefSeq" id="WP_221024117.1">
    <property type="nucleotide sequence ID" value="NZ_JAIEZQ010000001.1"/>
</dbReference>
<gene>
    <name evidence="2" type="ORF">K1X13_06395</name>
</gene>
<name>A0ABS7RHC6_9ACTN</name>
<dbReference type="SUPFAM" id="SSF160904">
    <property type="entry name" value="Jann2411-like"/>
    <property type="match status" value="1"/>
</dbReference>
<reference evidence="2 3" key="1">
    <citation type="submission" date="2021-08" db="EMBL/GenBank/DDBJ databases">
        <title>Nocardioides bacterium WL0053 sp. nov., isolated from the sediment.</title>
        <authorList>
            <person name="Wang L."/>
            <person name="Zhang D."/>
            <person name="Zhang A."/>
        </authorList>
    </citation>
    <scope>NUCLEOTIDE SEQUENCE [LARGE SCALE GENOMIC DNA]</scope>
    <source>
        <strain evidence="2 3">WL0053</strain>
    </source>
</reference>
<accession>A0ABS7RHC6</accession>
<dbReference type="PANTHER" id="PTHR35525:SF3">
    <property type="entry name" value="BLL6575 PROTEIN"/>
    <property type="match status" value="1"/>
</dbReference>
<evidence type="ECO:0000259" key="1">
    <source>
        <dbReference type="Pfam" id="PF11706"/>
    </source>
</evidence>
<dbReference type="PANTHER" id="PTHR35525">
    <property type="entry name" value="BLL6575 PROTEIN"/>
    <property type="match status" value="1"/>
</dbReference>
<feature type="domain" description="Zinc finger CGNR" evidence="1">
    <location>
        <begin position="134"/>
        <end position="176"/>
    </location>
</feature>
<evidence type="ECO:0000313" key="3">
    <source>
        <dbReference type="Proteomes" id="UP000754710"/>
    </source>
</evidence>
<organism evidence="2 3">
    <name type="scientific">Nocardioides jiangsuensis</name>
    <dbReference type="NCBI Taxonomy" id="2866161"/>
    <lineage>
        <taxon>Bacteria</taxon>
        <taxon>Bacillati</taxon>
        <taxon>Actinomycetota</taxon>
        <taxon>Actinomycetes</taxon>
        <taxon>Propionibacteriales</taxon>
        <taxon>Nocardioidaceae</taxon>
        <taxon>Nocardioides</taxon>
    </lineage>
</organism>
<dbReference type="InterPro" id="IPR023286">
    <property type="entry name" value="ABATE_dom_sf"/>
</dbReference>